<evidence type="ECO:0000313" key="2">
    <source>
        <dbReference type="EMBL" id="MDN4614064.1"/>
    </source>
</evidence>
<dbReference type="SUPFAM" id="SSF53474">
    <property type="entry name" value="alpha/beta-Hydrolases"/>
    <property type="match status" value="1"/>
</dbReference>
<keyword evidence="3" id="KW-1185">Reference proteome</keyword>
<dbReference type="Proteomes" id="UP001174208">
    <property type="component" value="Unassembled WGS sequence"/>
</dbReference>
<reference evidence="2" key="1">
    <citation type="submission" date="2023-06" db="EMBL/GenBank/DDBJ databases">
        <title>MT1 and MT2 Draft Genomes of Novel Species.</title>
        <authorList>
            <person name="Venkateswaran K."/>
        </authorList>
    </citation>
    <scope>NUCLEOTIDE SEQUENCE</scope>
    <source>
        <strain evidence="2">F6_8S_P_1B</strain>
    </source>
</reference>
<keyword evidence="2" id="KW-0378">Hydrolase</keyword>
<dbReference type="PANTHER" id="PTHR37017:SF11">
    <property type="entry name" value="ESTERASE_LIPASE_THIOESTERASE DOMAIN-CONTAINING PROTEIN"/>
    <property type="match status" value="1"/>
</dbReference>
<dbReference type="EMBL" id="JAROCF010000001">
    <property type="protein sequence ID" value="MDN4614064.1"/>
    <property type="molecule type" value="Genomic_DNA"/>
</dbReference>
<evidence type="ECO:0000259" key="1">
    <source>
        <dbReference type="Pfam" id="PF12697"/>
    </source>
</evidence>
<accession>A0ABT8K9C3</accession>
<gene>
    <name evidence="2" type="ORF">P5G50_06305</name>
</gene>
<dbReference type="PANTHER" id="PTHR37017">
    <property type="entry name" value="AB HYDROLASE-1 DOMAIN-CONTAINING PROTEIN-RELATED"/>
    <property type="match status" value="1"/>
</dbReference>
<organism evidence="2 3">
    <name type="scientific">Leifsonia williamsii</name>
    <dbReference type="NCBI Taxonomy" id="3035919"/>
    <lineage>
        <taxon>Bacteria</taxon>
        <taxon>Bacillati</taxon>
        <taxon>Actinomycetota</taxon>
        <taxon>Actinomycetes</taxon>
        <taxon>Micrococcales</taxon>
        <taxon>Microbacteriaceae</taxon>
        <taxon>Leifsonia</taxon>
    </lineage>
</organism>
<feature type="domain" description="AB hydrolase-1" evidence="1">
    <location>
        <begin position="8"/>
        <end position="232"/>
    </location>
</feature>
<evidence type="ECO:0000313" key="3">
    <source>
        <dbReference type="Proteomes" id="UP001174208"/>
    </source>
</evidence>
<dbReference type="InterPro" id="IPR029058">
    <property type="entry name" value="AB_hydrolase_fold"/>
</dbReference>
<dbReference type="InterPro" id="IPR000073">
    <property type="entry name" value="AB_hydrolase_1"/>
</dbReference>
<sequence length="257" mass="26355">MTEQLPTVVLVHGAFAESASWNGVIERLRARSVPAVAVANPLRSLTGDAGYVRDVIASIDGPVVLVGHSYGGLVISEAGAANDAVAALVYVNAFVPEHGKTAFDLSTEFPGSTLPDALAPRTLADGSVELTIRPDVFRHQFVADVSEAEAALMAATQRPVTQAALTDPLPTSTPAWTTTPSWFVFGDQDLNIPVAEHRAGAERAGANARGVREVAGGSHALSVSRPDVVAEVILEAVEAVAAGAGAGVTTAAFQTGA</sequence>
<dbReference type="RefSeq" id="WP_301210511.1">
    <property type="nucleotide sequence ID" value="NZ_JAROCF010000001.1"/>
</dbReference>
<name>A0ABT8K9C3_9MICO</name>
<dbReference type="Gene3D" id="3.40.50.1820">
    <property type="entry name" value="alpha/beta hydrolase"/>
    <property type="match status" value="1"/>
</dbReference>
<protein>
    <submittedName>
        <fullName evidence="2">Alpha/beta hydrolase</fullName>
    </submittedName>
</protein>
<dbReference type="GO" id="GO:0016787">
    <property type="term" value="F:hydrolase activity"/>
    <property type="evidence" value="ECO:0007669"/>
    <property type="project" value="UniProtKB-KW"/>
</dbReference>
<proteinExistence type="predicted"/>
<dbReference type="Pfam" id="PF12697">
    <property type="entry name" value="Abhydrolase_6"/>
    <property type="match status" value="1"/>
</dbReference>
<comment type="caution">
    <text evidence="2">The sequence shown here is derived from an EMBL/GenBank/DDBJ whole genome shotgun (WGS) entry which is preliminary data.</text>
</comment>
<dbReference type="InterPro" id="IPR052897">
    <property type="entry name" value="Sec-Metab_Biosynth_Hydrolase"/>
</dbReference>